<comment type="caution">
    <text evidence="8">Lacks conserved residue(s) required for the propagation of feature annotation.</text>
</comment>
<dbReference type="InterPro" id="IPR035476">
    <property type="entry name" value="SIS_PGI_1"/>
</dbReference>
<sequence length="431" mass="48380">MSDLYINLQSIQALYDAEIERLAVQSGKTLLERKKEDKNHVLGWVDTPISMQEEDFLRIERAASTFSGCDFVICIGIGGSYLGGRAVIQALGHSFESYRTTHKHPQVLFAGQNICQDYLYELMMLLQDRSFGIIHISKSGTTTEPAIAFRFLRDLLIGKVGEKEADRLTVVITSPFSGALRTLANQKKLTALDIPDNVGGRFSVLTAVGLLPMAISRIDIRQLLNGAKRMREQCLSVAFDKNPAMRFAAARYALYMSGKKIEILATSTPKLHFFSEWWKQLFAESEGKQQRGLFPAAITLTTDLHSMGQWIQQGERSIFETYVTVDKCRNNLTLPLYAEDTDQLNYIAGYSPNEINRQALIGSQMAHTEGEVPILEVSVPELNAYCMGQLLYFFEFVVAIGGLMLKVNPFDQPGVEAYKVNTFRLLKRPGY</sequence>
<evidence type="ECO:0000256" key="3">
    <source>
        <dbReference type="ARBA" id="ARBA00022432"/>
    </source>
</evidence>
<dbReference type="GO" id="GO:0097367">
    <property type="term" value="F:carbohydrate derivative binding"/>
    <property type="evidence" value="ECO:0007669"/>
    <property type="project" value="InterPro"/>
</dbReference>
<evidence type="ECO:0000256" key="1">
    <source>
        <dbReference type="ARBA" id="ARBA00004926"/>
    </source>
</evidence>
<accession>A0A0A2FIR4</accession>
<organism evidence="10 11">
    <name type="scientific">Porphyromonas crevioricanis</name>
    <dbReference type="NCBI Taxonomy" id="393921"/>
    <lineage>
        <taxon>Bacteria</taxon>
        <taxon>Pseudomonadati</taxon>
        <taxon>Bacteroidota</taxon>
        <taxon>Bacteroidia</taxon>
        <taxon>Bacteroidales</taxon>
        <taxon>Porphyromonadaceae</taxon>
        <taxon>Porphyromonas</taxon>
    </lineage>
</organism>
<comment type="similarity">
    <text evidence="2 8 9">Belongs to the GPI family.</text>
</comment>
<comment type="pathway">
    <text evidence="1 8 9">Carbohydrate degradation; glycolysis; D-glyceraldehyde 3-phosphate and glycerone phosphate from D-glucose: step 2/4.</text>
</comment>
<dbReference type="FunFam" id="3.40.50.10490:FF:000016">
    <property type="entry name" value="Glucose-6-phosphate isomerase"/>
    <property type="match status" value="1"/>
</dbReference>
<dbReference type="GO" id="GO:0005829">
    <property type="term" value="C:cytosol"/>
    <property type="evidence" value="ECO:0007669"/>
    <property type="project" value="TreeGrafter"/>
</dbReference>
<dbReference type="KEGG" id="pcre:NCTC12858_01157"/>
<name>A0A0A2FIR4_9PORP</name>
<evidence type="ECO:0000256" key="4">
    <source>
        <dbReference type="ARBA" id="ARBA00022490"/>
    </source>
</evidence>
<dbReference type="SUPFAM" id="SSF53697">
    <property type="entry name" value="SIS domain"/>
    <property type="match status" value="1"/>
</dbReference>
<feature type="active site" description="Proton donor" evidence="8">
    <location>
        <position position="284"/>
    </location>
</feature>
<dbReference type="Pfam" id="PF00342">
    <property type="entry name" value="PGI"/>
    <property type="match status" value="1"/>
</dbReference>
<dbReference type="RefSeq" id="WP_023938872.1">
    <property type="nucleotide sequence ID" value="NZ_FUXH01000001.1"/>
</dbReference>
<protein>
    <recommendedName>
        <fullName evidence="8">Glucose-6-phosphate isomerase</fullName>
        <shortName evidence="8">GPI</shortName>
        <ecNumber evidence="8">5.3.1.9</ecNumber>
    </recommendedName>
    <alternativeName>
        <fullName evidence="8">Phosphoglucose isomerase</fullName>
        <shortName evidence="8">PGI</shortName>
    </alternativeName>
    <alternativeName>
        <fullName evidence="8">Phosphohexose isomerase</fullName>
        <shortName evidence="8">PHI</shortName>
    </alternativeName>
</protein>
<keyword evidence="4 8" id="KW-0963">Cytoplasm</keyword>
<gene>
    <name evidence="8 10" type="primary">pgi</name>
    <name evidence="10" type="ORF">NCTC12858_01157</name>
</gene>
<evidence type="ECO:0000256" key="6">
    <source>
        <dbReference type="ARBA" id="ARBA00023235"/>
    </source>
</evidence>
<dbReference type="eggNOG" id="COG0166">
    <property type="taxonomic scope" value="Bacteria"/>
</dbReference>
<dbReference type="CDD" id="cd05016">
    <property type="entry name" value="SIS_PGI_2"/>
    <property type="match status" value="1"/>
</dbReference>
<dbReference type="Proteomes" id="UP000249300">
    <property type="component" value="Chromosome 1"/>
</dbReference>
<dbReference type="AlphaFoldDB" id="A0A0A2FIR4"/>
<dbReference type="PRINTS" id="PR00662">
    <property type="entry name" value="G6PISOMERASE"/>
</dbReference>
<dbReference type="EMBL" id="LS483447">
    <property type="protein sequence ID" value="SQH73305.1"/>
    <property type="molecule type" value="Genomic_DNA"/>
</dbReference>
<feature type="active site" evidence="8">
    <location>
        <position position="419"/>
    </location>
</feature>
<dbReference type="STRING" id="393921.HQ45_02380"/>
<dbReference type="OrthoDB" id="140919at2"/>
<dbReference type="UniPathway" id="UPA00109">
    <property type="reaction ID" value="UER00181"/>
</dbReference>
<dbReference type="UniPathway" id="UPA00138"/>
<dbReference type="CDD" id="cd05015">
    <property type="entry name" value="SIS_PGI_1"/>
    <property type="match status" value="1"/>
</dbReference>
<comment type="function">
    <text evidence="8">Catalyzes the reversible isomerization of glucose-6-phosphate to fructose-6-phosphate.</text>
</comment>
<dbReference type="PROSITE" id="PS00174">
    <property type="entry name" value="P_GLUCOSE_ISOMERASE_2"/>
    <property type="match status" value="1"/>
</dbReference>
<evidence type="ECO:0000256" key="7">
    <source>
        <dbReference type="ARBA" id="ARBA00029321"/>
    </source>
</evidence>
<keyword evidence="3 8" id="KW-0312">Gluconeogenesis</keyword>
<comment type="subcellular location">
    <subcellularLocation>
        <location evidence="8">Cytoplasm</location>
    </subcellularLocation>
</comment>
<dbReference type="GO" id="GO:0006094">
    <property type="term" value="P:gluconeogenesis"/>
    <property type="evidence" value="ECO:0007669"/>
    <property type="project" value="UniProtKB-UniRule"/>
</dbReference>
<dbReference type="GO" id="GO:0006096">
    <property type="term" value="P:glycolytic process"/>
    <property type="evidence" value="ECO:0007669"/>
    <property type="project" value="UniProtKB-UniRule"/>
</dbReference>
<evidence type="ECO:0000313" key="10">
    <source>
        <dbReference type="EMBL" id="SQH73305.1"/>
    </source>
</evidence>
<evidence type="ECO:0000256" key="2">
    <source>
        <dbReference type="ARBA" id="ARBA00006604"/>
    </source>
</evidence>
<keyword evidence="5 8" id="KW-0324">Glycolysis</keyword>
<evidence type="ECO:0000256" key="5">
    <source>
        <dbReference type="ARBA" id="ARBA00023152"/>
    </source>
</evidence>
<dbReference type="InterPro" id="IPR046348">
    <property type="entry name" value="SIS_dom_sf"/>
</dbReference>
<dbReference type="EC" id="5.3.1.9" evidence="8"/>
<comment type="pathway">
    <text evidence="8">Carbohydrate biosynthesis; gluconeogenesis.</text>
</comment>
<reference evidence="10 11" key="1">
    <citation type="submission" date="2018-06" db="EMBL/GenBank/DDBJ databases">
        <authorList>
            <consortium name="Pathogen Informatics"/>
            <person name="Doyle S."/>
        </authorList>
    </citation>
    <scope>NUCLEOTIDE SEQUENCE [LARGE SCALE GENOMIC DNA]</scope>
    <source>
        <strain evidence="10 11">NCTC12858</strain>
    </source>
</reference>
<comment type="catalytic activity">
    <reaction evidence="7 8 9">
        <text>alpha-D-glucose 6-phosphate = beta-D-fructose 6-phosphate</text>
        <dbReference type="Rhea" id="RHEA:11816"/>
        <dbReference type="ChEBI" id="CHEBI:57634"/>
        <dbReference type="ChEBI" id="CHEBI:58225"/>
        <dbReference type="EC" id="5.3.1.9"/>
    </reaction>
</comment>
<dbReference type="NCBIfam" id="NF010697">
    <property type="entry name" value="PRK14097.1"/>
    <property type="match status" value="1"/>
</dbReference>
<keyword evidence="11" id="KW-1185">Reference proteome</keyword>
<dbReference type="GO" id="GO:0048029">
    <property type="term" value="F:monosaccharide binding"/>
    <property type="evidence" value="ECO:0007669"/>
    <property type="project" value="TreeGrafter"/>
</dbReference>
<dbReference type="InterPro" id="IPR035482">
    <property type="entry name" value="SIS_PGI_2"/>
</dbReference>
<dbReference type="HAMAP" id="MF_00473">
    <property type="entry name" value="G6P_isomerase"/>
    <property type="match status" value="1"/>
</dbReference>
<dbReference type="PANTHER" id="PTHR11469">
    <property type="entry name" value="GLUCOSE-6-PHOSPHATE ISOMERASE"/>
    <property type="match status" value="1"/>
</dbReference>
<evidence type="ECO:0000256" key="9">
    <source>
        <dbReference type="RuleBase" id="RU000612"/>
    </source>
</evidence>
<evidence type="ECO:0000313" key="11">
    <source>
        <dbReference type="Proteomes" id="UP000249300"/>
    </source>
</evidence>
<dbReference type="PROSITE" id="PS51463">
    <property type="entry name" value="P_GLUCOSE_ISOMERASE_3"/>
    <property type="match status" value="1"/>
</dbReference>
<dbReference type="GO" id="GO:0051156">
    <property type="term" value="P:glucose 6-phosphate metabolic process"/>
    <property type="evidence" value="ECO:0007669"/>
    <property type="project" value="TreeGrafter"/>
</dbReference>
<keyword evidence="6 8" id="KW-0413">Isomerase</keyword>
<dbReference type="PROSITE" id="PS00765">
    <property type="entry name" value="P_GLUCOSE_ISOMERASE_1"/>
    <property type="match status" value="1"/>
</dbReference>
<dbReference type="InterPro" id="IPR001672">
    <property type="entry name" value="G6P_Isomerase"/>
</dbReference>
<dbReference type="Gene3D" id="3.40.50.10490">
    <property type="entry name" value="Glucose-6-phosphate isomerase like protein, domain 1"/>
    <property type="match status" value="2"/>
</dbReference>
<proteinExistence type="inferred from homology"/>
<dbReference type="InterPro" id="IPR018189">
    <property type="entry name" value="Phosphoglucose_isomerase_CS"/>
</dbReference>
<dbReference type="PANTHER" id="PTHR11469:SF1">
    <property type="entry name" value="GLUCOSE-6-PHOSPHATE ISOMERASE"/>
    <property type="match status" value="1"/>
</dbReference>
<dbReference type="GO" id="GO:0004347">
    <property type="term" value="F:glucose-6-phosphate isomerase activity"/>
    <property type="evidence" value="ECO:0007669"/>
    <property type="project" value="UniProtKB-UniRule"/>
</dbReference>
<evidence type="ECO:0000256" key="8">
    <source>
        <dbReference type="HAMAP-Rule" id="MF_00473"/>
    </source>
</evidence>